<keyword evidence="7 8" id="KW-0472">Membrane</keyword>
<evidence type="ECO:0000256" key="1">
    <source>
        <dbReference type="ARBA" id="ARBA00004429"/>
    </source>
</evidence>
<feature type="transmembrane region" description="Helical" evidence="8">
    <location>
        <begin position="236"/>
        <end position="253"/>
    </location>
</feature>
<sequence>MADVAAQAGAAPAPGTGDRRGLPAAAWVVPPALVVAALFAYPLALIIQQAFTDADGLASAAPILDVLASHAFLGALFNTLEIALASTLGCLLLGSVLSVIFSFVPFPGVAFAARLIDTYIALPTFLVTLAFTFLYGSAGLLNAGLMQAMHLDLPPIHFLYSAWGVILAETTVYTPFVMRPLMAAFSLLDRSQVEVASSLGARPSYVLRRVIIPAALPALLAGGSLCLLLTVNEFGIVLFIGAKGVITLPLLIYDKAIQESDYSAACGIAMINIALSLALFALYRLVVARIGNTHAAVV</sequence>
<dbReference type="NCBIfam" id="NF011624">
    <property type="entry name" value="PRK15050.1"/>
    <property type="match status" value="1"/>
</dbReference>
<dbReference type="InterPro" id="IPR017636">
    <property type="entry name" value="AminoethylPonate_ABC_perm-PhnU"/>
</dbReference>
<feature type="transmembrane region" description="Helical" evidence="8">
    <location>
        <begin position="210"/>
        <end position="230"/>
    </location>
</feature>
<evidence type="ECO:0000256" key="7">
    <source>
        <dbReference type="ARBA" id="ARBA00023136"/>
    </source>
</evidence>
<feature type="transmembrane region" description="Helical" evidence="8">
    <location>
        <begin position="118"/>
        <end position="138"/>
    </location>
</feature>
<keyword evidence="2 8" id="KW-0813">Transport</keyword>
<comment type="subcellular location">
    <subcellularLocation>
        <location evidence="1">Cell inner membrane</location>
        <topology evidence="1">Multi-pass membrane protein</topology>
    </subcellularLocation>
    <subcellularLocation>
        <location evidence="8">Cell membrane</location>
        <topology evidence="8">Multi-pass membrane protein</topology>
    </subcellularLocation>
</comment>
<evidence type="ECO:0000256" key="8">
    <source>
        <dbReference type="RuleBase" id="RU363032"/>
    </source>
</evidence>
<comment type="similarity">
    <text evidence="8">Belongs to the binding-protein-dependent transport system permease family.</text>
</comment>
<keyword evidence="5 8" id="KW-0812">Transmembrane</keyword>
<evidence type="ECO:0000256" key="5">
    <source>
        <dbReference type="ARBA" id="ARBA00022692"/>
    </source>
</evidence>
<comment type="caution">
    <text evidence="10">The sequence shown here is derived from an EMBL/GenBank/DDBJ whole genome shotgun (WGS) entry which is preliminary data.</text>
</comment>
<reference evidence="10 11" key="1">
    <citation type="submission" date="2023-07" db="EMBL/GenBank/DDBJ databases">
        <title>Genomic Encyclopedia of Type Strains, Phase IV (KMG-IV): sequencing the most valuable type-strain genomes for metagenomic binning, comparative biology and taxonomic classification.</title>
        <authorList>
            <person name="Goeker M."/>
        </authorList>
    </citation>
    <scope>NUCLEOTIDE SEQUENCE [LARGE SCALE GENOMIC DNA]</scope>
    <source>
        <strain evidence="10 11">DSM 5896</strain>
    </source>
</reference>
<dbReference type="PANTHER" id="PTHR43357:SF4">
    <property type="entry name" value="INNER MEMBRANE ABC TRANSPORTER PERMEASE PROTEIN YDCV"/>
    <property type="match status" value="1"/>
</dbReference>
<feature type="domain" description="ABC transmembrane type-1" evidence="9">
    <location>
        <begin position="76"/>
        <end position="283"/>
    </location>
</feature>
<keyword evidence="3" id="KW-1003">Cell membrane</keyword>
<evidence type="ECO:0000256" key="4">
    <source>
        <dbReference type="ARBA" id="ARBA00022519"/>
    </source>
</evidence>
<proteinExistence type="inferred from homology"/>
<feature type="transmembrane region" description="Helical" evidence="8">
    <location>
        <begin position="158"/>
        <end position="178"/>
    </location>
</feature>
<feature type="transmembrane region" description="Helical" evidence="8">
    <location>
        <begin position="57"/>
        <end position="77"/>
    </location>
</feature>
<feature type="transmembrane region" description="Helical" evidence="8">
    <location>
        <begin position="265"/>
        <end position="286"/>
    </location>
</feature>
<dbReference type="Proteomes" id="UP001237448">
    <property type="component" value="Unassembled WGS sequence"/>
</dbReference>
<keyword evidence="11" id="KW-1185">Reference proteome</keyword>
<evidence type="ECO:0000256" key="6">
    <source>
        <dbReference type="ARBA" id="ARBA00022989"/>
    </source>
</evidence>
<organism evidence="10 11">
    <name type="scientific">Labrys monachus</name>
    <dbReference type="NCBI Taxonomy" id="217067"/>
    <lineage>
        <taxon>Bacteria</taxon>
        <taxon>Pseudomonadati</taxon>
        <taxon>Pseudomonadota</taxon>
        <taxon>Alphaproteobacteria</taxon>
        <taxon>Hyphomicrobiales</taxon>
        <taxon>Xanthobacteraceae</taxon>
        <taxon>Labrys</taxon>
    </lineage>
</organism>
<evidence type="ECO:0000256" key="2">
    <source>
        <dbReference type="ARBA" id="ARBA00022448"/>
    </source>
</evidence>
<accession>A0ABU0FB51</accession>
<dbReference type="InterPro" id="IPR000515">
    <property type="entry name" value="MetI-like"/>
</dbReference>
<dbReference type="Gene3D" id="1.10.3720.10">
    <property type="entry name" value="MetI-like"/>
    <property type="match status" value="1"/>
</dbReference>
<dbReference type="Pfam" id="PF00528">
    <property type="entry name" value="BPD_transp_1"/>
    <property type="match status" value="1"/>
</dbReference>
<keyword evidence="4" id="KW-0997">Cell inner membrane</keyword>
<evidence type="ECO:0000256" key="3">
    <source>
        <dbReference type="ARBA" id="ARBA00022475"/>
    </source>
</evidence>
<gene>
    <name evidence="10" type="ORF">J3R73_001632</name>
</gene>
<feature type="transmembrane region" description="Helical" evidence="8">
    <location>
        <begin position="24"/>
        <end position="45"/>
    </location>
</feature>
<dbReference type="NCBIfam" id="TIGR03226">
    <property type="entry name" value="PhnU"/>
    <property type="match status" value="1"/>
</dbReference>
<name>A0ABU0FB51_9HYPH</name>
<dbReference type="SUPFAM" id="SSF161098">
    <property type="entry name" value="MetI-like"/>
    <property type="match status" value="1"/>
</dbReference>
<evidence type="ECO:0000313" key="10">
    <source>
        <dbReference type="EMBL" id="MDQ0391840.1"/>
    </source>
</evidence>
<keyword evidence="6 8" id="KW-1133">Transmembrane helix</keyword>
<dbReference type="RefSeq" id="WP_307424808.1">
    <property type="nucleotide sequence ID" value="NZ_JAUSVK010000001.1"/>
</dbReference>
<dbReference type="PROSITE" id="PS50928">
    <property type="entry name" value="ABC_TM1"/>
    <property type="match status" value="1"/>
</dbReference>
<dbReference type="PANTHER" id="PTHR43357">
    <property type="entry name" value="INNER MEMBRANE ABC TRANSPORTER PERMEASE PROTEIN YDCV"/>
    <property type="match status" value="1"/>
</dbReference>
<dbReference type="InterPro" id="IPR035906">
    <property type="entry name" value="MetI-like_sf"/>
</dbReference>
<evidence type="ECO:0000259" key="9">
    <source>
        <dbReference type="PROSITE" id="PS50928"/>
    </source>
</evidence>
<feature type="transmembrane region" description="Helical" evidence="8">
    <location>
        <begin position="83"/>
        <end position="106"/>
    </location>
</feature>
<dbReference type="EMBL" id="JAUSVK010000001">
    <property type="protein sequence ID" value="MDQ0391840.1"/>
    <property type="molecule type" value="Genomic_DNA"/>
</dbReference>
<protein>
    <submittedName>
        <fullName evidence="10">2-aminoethylphosphonate transport system permease protein</fullName>
    </submittedName>
</protein>
<evidence type="ECO:0000313" key="11">
    <source>
        <dbReference type="Proteomes" id="UP001237448"/>
    </source>
</evidence>
<dbReference type="CDD" id="cd06261">
    <property type="entry name" value="TM_PBP2"/>
    <property type="match status" value="1"/>
</dbReference>